<sequence>MGVALKLLVAFLLAACCPHGVQGGFFRLRWSGVSDEMKQPLIEQKKEEAKIPVTEILRSQDCSFTSEEKQNVLQKVALMAQLENSGVRMESNAWEAVRFEANKQKLMQEDQKALRDDLKIFLESSHHSRWLEGRLKNSRDNDFFTIVVILDDLQSNIEEAELSDIKEGEIINRNSQTALRGEVFEAMKQKYKQKLESLLRLTVDMRPHMQIKTLEIKFLYLQRSIFKTMYYLYKYKLTDPQDFGALLENYDTIKDFARYIFYSYKFYQQGSSKIIYLSRKNVLELWHYFPFMDMLKGLGTEYMEKFSAQYTKIVLWYYKNLSKYPKNHRIETKLKDFGIIPLSEKERLNFEIMDHIVPSTNYNLNLNEGALSELIDIFTNVHVFDKHGKYHTELAILFQLIQNQKEYYPLQYERLQERPNGFEEKFDLMSSSFKFLEELENIHIHLKKKFTTFEYNFLPSYPSKNVEISKKNIKDLQILAKYFKIIVSENLGKSKPMNPDNPLYRYSHCGIIKDKIDDLKSRIINLTEYYESYVSQSSVTSFLIGWIPSASR</sequence>
<accession>A0A5B0LUM1</accession>
<gene>
    <name evidence="2" type="ORF">PGT21_016833</name>
    <name evidence="3" type="ORF">PGTUg99_020545</name>
</gene>
<feature type="signal peptide" evidence="1">
    <location>
        <begin position="1"/>
        <end position="23"/>
    </location>
</feature>
<comment type="caution">
    <text evidence="2">The sequence shown here is derived from an EMBL/GenBank/DDBJ whole genome shotgun (WGS) entry which is preliminary data.</text>
</comment>
<keyword evidence="1" id="KW-0732">Signal</keyword>
<dbReference type="Proteomes" id="UP000324748">
    <property type="component" value="Unassembled WGS sequence"/>
</dbReference>
<protein>
    <submittedName>
        <fullName evidence="2">Uncharacterized protein</fullName>
    </submittedName>
</protein>
<evidence type="ECO:0000256" key="1">
    <source>
        <dbReference type="SAM" id="SignalP"/>
    </source>
</evidence>
<organism evidence="2 4">
    <name type="scientific">Puccinia graminis f. sp. tritici</name>
    <dbReference type="NCBI Taxonomy" id="56615"/>
    <lineage>
        <taxon>Eukaryota</taxon>
        <taxon>Fungi</taxon>
        <taxon>Dikarya</taxon>
        <taxon>Basidiomycota</taxon>
        <taxon>Pucciniomycotina</taxon>
        <taxon>Pucciniomycetes</taxon>
        <taxon>Pucciniales</taxon>
        <taxon>Pucciniaceae</taxon>
        <taxon>Puccinia</taxon>
    </lineage>
</organism>
<dbReference type="AlphaFoldDB" id="A0A5B0LUM1"/>
<dbReference type="EMBL" id="VDEP01000374">
    <property type="protein sequence ID" value="KAA1093474.1"/>
    <property type="molecule type" value="Genomic_DNA"/>
</dbReference>
<name>A0A5B0LUM1_PUCGR</name>
<reference evidence="4 5" key="1">
    <citation type="submission" date="2019-05" db="EMBL/GenBank/DDBJ databases">
        <title>Emergence of the Ug99 lineage of the wheat stem rust pathogen through somatic hybridization.</title>
        <authorList>
            <person name="Li F."/>
            <person name="Upadhyaya N.M."/>
            <person name="Sperschneider J."/>
            <person name="Matny O."/>
            <person name="Nguyen-Phuc H."/>
            <person name="Mago R."/>
            <person name="Raley C."/>
            <person name="Miller M.E."/>
            <person name="Silverstein K.A.T."/>
            <person name="Henningsen E."/>
            <person name="Hirsch C.D."/>
            <person name="Visser B."/>
            <person name="Pretorius Z.A."/>
            <person name="Steffenson B.J."/>
            <person name="Schwessinger B."/>
            <person name="Dodds P.N."/>
            <person name="Figueroa M."/>
        </authorList>
    </citation>
    <scope>NUCLEOTIDE SEQUENCE [LARGE SCALE GENOMIC DNA]</scope>
    <source>
        <strain evidence="2">21-0</strain>
        <strain evidence="3 5">Ug99</strain>
    </source>
</reference>
<evidence type="ECO:0000313" key="5">
    <source>
        <dbReference type="Proteomes" id="UP000325313"/>
    </source>
</evidence>
<proteinExistence type="predicted"/>
<dbReference type="EMBL" id="VSWC01000184">
    <property type="protein sequence ID" value="KAA1067779.1"/>
    <property type="molecule type" value="Genomic_DNA"/>
</dbReference>
<evidence type="ECO:0000313" key="3">
    <source>
        <dbReference type="EMBL" id="KAA1093474.1"/>
    </source>
</evidence>
<dbReference type="Proteomes" id="UP000325313">
    <property type="component" value="Unassembled WGS sequence"/>
</dbReference>
<feature type="chain" id="PRO_5033473487" evidence="1">
    <location>
        <begin position="24"/>
        <end position="552"/>
    </location>
</feature>
<evidence type="ECO:0000313" key="4">
    <source>
        <dbReference type="Proteomes" id="UP000324748"/>
    </source>
</evidence>
<keyword evidence="4" id="KW-1185">Reference proteome</keyword>
<evidence type="ECO:0000313" key="2">
    <source>
        <dbReference type="EMBL" id="KAA1067779.1"/>
    </source>
</evidence>